<dbReference type="PANTHER" id="PTHR14624">
    <property type="entry name" value="DFG10 PROTEIN"/>
    <property type="match status" value="1"/>
</dbReference>
<feature type="transmembrane region" description="Helical" evidence="5">
    <location>
        <begin position="193"/>
        <end position="210"/>
    </location>
</feature>
<sequence length="237" mass="27205">MWNLWLLLELTGWLCWAKRGLLLSLLYTWDTPTEVDYLGSAEIALYALVLTQLQLARRTYEVFFVEKPSEAKMHLGHYLVGLCFYLAVSLSVWLEAAGNLGLYSTAGPKLSVAQLFTRPVPLLCGTVLFGYFSYRQYRCHLILAQLRPGPSKPGPPKYFIPRGDLFEYVTGAHYFCEIMIYFALWWLVGLTNITMGLSFSWVLINLGIIARETHGWYQSKFGASYPPSRRILFPFLY</sequence>
<organism evidence="8 9">
    <name type="scientific">Basidiobolus meristosporus CBS 931.73</name>
    <dbReference type="NCBI Taxonomy" id="1314790"/>
    <lineage>
        <taxon>Eukaryota</taxon>
        <taxon>Fungi</taxon>
        <taxon>Fungi incertae sedis</taxon>
        <taxon>Zoopagomycota</taxon>
        <taxon>Entomophthoromycotina</taxon>
        <taxon>Basidiobolomycetes</taxon>
        <taxon>Basidiobolales</taxon>
        <taxon>Basidiobolaceae</taxon>
        <taxon>Basidiobolus</taxon>
    </lineage>
</organism>
<reference evidence="8 9" key="1">
    <citation type="submission" date="2016-07" db="EMBL/GenBank/DDBJ databases">
        <title>Pervasive Adenine N6-methylation of Active Genes in Fungi.</title>
        <authorList>
            <consortium name="DOE Joint Genome Institute"/>
            <person name="Mondo S.J."/>
            <person name="Dannebaum R.O."/>
            <person name="Kuo R.C."/>
            <person name="Labutti K."/>
            <person name="Haridas S."/>
            <person name="Kuo A."/>
            <person name="Salamov A."/>
            <person name="Ahrendt S.R."/>
            <person name="Lipzen A."/>
            <person name="Sullivan W."/>
            <person name="Andreopoulos W.B."/>
            <person name="Clum A."/>
            <person name="Lindquist E."/>
            <person name="Daum C."/>
            <person name="Ramamoorthy G.K."/>
            <person name="Gryganskyi A."/>
            <person name="Culley D."/>
            <person name="Magnuson J.K."/>
            <person name="James T.Y."/>
            <person name="O'Malley M.A."/>
            <person name="Stajich J.E."/>
            <person name="Spatafora J.W."/>
            <person name="Visel A."/>
            <person name="Grigoriev I.V."/>
        </authorList>
    </citation>
    <scope>NUCLEOTIDE SEQUENCE [LARGE SCALE GENOMIC DNA]</scope>
    <source>
        <strain evidence="8 9">CBS 931.73</strain>
    </source>
</reference>
<evidence type="ECO:0000259" key="7">
    <source>
        <dbReference type="Pfam" id="PF02544"/>
    </source>
</evidence>
<feature type="transmembrane region" description="Helical" evidence="5">
    <location>
        <begin position="75"/>
        <end position="96"/>
    </location>
</feature>
<dbReference type="PANTHER" id="PTHR14624:SF0">
    <property type="entry name" value="POLYPRENOL REDUCTASE"/>
    <property type="match status" value="1"/>
</dbReference>
<dbReference type="GO" id="GO:0005783">
    <property type="term" value="C:endoplasmic reticulum"/>
    <property type="evidence" value="ECO:0007669"/>
    <property type="project" value="TreeGrafter"/>
</dbReference>
<dbReference type="GO" id="GO:0016095">
    <property type="term" value="P:polyprenol catabolic process"/>
    <property type="evidence" value="ECO:0007669"/>
    <property type="project" value="TreeGrafter"/>
</dbReference>
<dbReference type="UniPathway" id="UPA00378"/>
<protein>
    <recommendedName>
        <fullName evidence="7">3-oxo-5-alpha-steroid 4-dehydrogenase C-terminal domain-containing protein</fullName>
    </recommendedName>
</protein>
<feature type="signal peptide" evidence="6">
    <location>
        <begin position="1"/>
        <end position="17"/>
    </location>
</feature>
<dbReference type="STRING" id="1314790.A0A1Y1XUH7"/>
<dbReference type="InterPro" id="IPR039698">
    <property type="entry name" value="Dfg10/SRD5A3"/>
</dbReference>
<feature type="transmembrane region" description="Helical" evidence="5">
    <location>
        <begin position="116"/>
        <end position="134"/>
    </location>
</feature>
<dbReference type="AlphaFoldDB" id="A0A1Y1XUH7"/>
<feature type="chain" id="PRO_5011988125" description="3-oxo-5-alpha-steroid 4-dehydrogenase C-terminal domain-containing protein" evidence="6">
    <location>
        <begin position="18"/>
        <end position="237"/>
    </location>
</feature>
<feature type="domain" description="3-oxo-5-alpha-steroid 4-dehydrogenase C-terminal" evidence="7">
    <location>
        <begin position="116"/>
        <end position="237"/>
    </location>
</feature>
<comment type="subcellular location">
    <subcellularLocation>
        <location evidence="1">Endomembrane system</location>
        <topology evidence="1">Multi-pass membrane protein</topology>
    </subcellularLocation>
</comment>
<dbReference type="EMBL" id="MCFE01000446">
    <property type="protein sequence ID" value="ORX89411.1"/>
    <property type="molecule type" value="Genomic_DNA"/>
</dbReference>
<evidence type="ECO:0000256" key="4">
    <source>
        <dbReference type="ARBA" id="ARBA00023136"/>
    </source>
</evidence>
<evidence type="ECO:0000313" key="8">
    <source>
        <dbReference type="EMBL" id="ORX89411.1"/>
    </source>
</evidence>
<evidence type="ECO:0000313" key="9">
    <source>
        <dbReference type="Proteomes" id="UP000193498"/>
    </source>
</evidence>
<gene>
    <name evidence="8" type="ORF">K493DRAFT_318706</name>
</gene>
<dbReference type="Pfam" id="PF02544">
    <property type="entry name" value="Steroid_dh"/>
    <property type="match status" value="1"/>
</dbReference>
<name>A0A1Y1XUH7_9FUNG</name>
<keyword evidence="3 5" id="KW-1133">Transmembrane helix</keyword>
<evidence type="ECO:0000256" key="5">
    <source>
        <dbReference type="SAM" id="Phobius"/>
    </source>
</evidence>
<evidence type="ECO:0000256" key="2">
    <source>
        <dbReference type="ARBA" id="ARBA00022692"/>
    </source>
</evidence>
<keyword evidence="9" id="KW-1185">Reference proteome</keyword>
<proteinExistence type="predicted"/>
<dbReference type="OrthoDB" id="541710at2759"/>
<evidence type="ECO:0000256" key="1">
    <source>
        <dbReference type="ARBA" id="ARBA00004127"/>
    </source>
</evidence>
<comment type="caution">
    <text evidence="8">The sequence shown here is derived from an EMBL/GenBank/DDBJ whole genome shotgun (WGS) entry which is preliminary data.</text>
</comment>
<dbReference type="InterPro" id="IPR001104">
    <property type="entry name" value="3-oxo-5_a-steroid_4-DH_C"/>
</dbReference>
<dbReference type="PROSITE" id="PS50244">
    <property type="entry name" value="S5A_REDUCTASE"/>
    <property type="match status" value="1"/>
</dbReference>
<dbReference type="Proteomes" id="UP000193498">
    <property type="component" value="Unassembled WGS sequence"/>
</dbReference>
<accession>A0A1Y1XUH7</accession>
<dbReference type="GO" id="GO:0003865">
    <property type="term" value="F:3-oxo-5-alpha-steroid 4-dehydrogenase activity"/>
    <property type="evidence" value="ECO:0007669"/>
    <property type="project" value="TreeGrafter"/>
</dbReference>
<evidence type="ECO:0000256" key="3">
    <source>
        <dbReference type="ARBA" id="ARBA00022989"/>
    </source>
</evidence>
<dbReference type="GO" id="GO:0006488">
    <property type="term" value="P:dolichol-linked oligosaccharide biosynthetic process"/>
    <property type="evidence" value="ECO:0007669"/>
    <property type="project" value="InterPro"/>
</dbReference>
<dbReference type="InParanoid" id="A0A1Y1XUH7"/>
<keyword evidence="4 5" id="KW-0472">Membrane</keyword>
<keyword evidence="2 5" id="KW-0812">Transmembrane</keyword>
<keyword evidence="6" id="KW-0732">Signal</keyword>
<evidence type="ECO:0000256" key="6">
    <source>
        <dbReference type="SAM" id="SignalP"/>
    </source>
</evidence>